<feature type="transmembrane region" description="Helical" evidence="2">
    <location>
        <begin position="148"/>
        <end position="169"/>
    </location>
</feature>
<reference evidence="3" key="1">
    <citation type="submission" date="2020-05" db="EMBL/GenBank/DDBJ databases">
        <title>WGS assembly of Panicum virgatum.</title>
        <authorList>
            <person name="Lovell J.T."/>
            <person name="Jenkins J."/>
            <person name="Shu S."/>
            <person name="Juenger T.E."/>
            <person name="Schmutz J."/>
        </authorList>
    </citation>
    <scope>NUCLEOTIDE SEQUENCE</scope>
    <source>
        <strain evidence="3">AP13</strain>
    </source>
</reference>
<gene>
    <name evidence="3" type="ORF">PVAP13_1KG424105</name>
</gene>
<keyword evidence="2" id="KW-0812">Transmembrane</keyword>
<dbReference type="Proteomes" id="UP000823388">
    <property type="component" value="Chromosome 1K"/>
</dbReference>
<keyword evidence="4" id="KW-1185">Reference proteome</keyword>
<feature type="region of interest" description="Disordered" evidence="1">
    <location>
        <begin position="64"/>
        <end position="91"/>
    </location>
</feature>
<organism evidence="3 4">
    <name type="scientific">Panicum virgatum</name>
    <name type="common">Blackwell switchgrass</name>
    <dbReference type="NCBI Taxonomy" id="38727"/>
    <lineage>
        <taxon>Eukaryota</taxon>
        <taxon>Viridiplantae</taxon>
        <taxon>Streptophyta</taxon>
        <taxon>Embryophyta</taxon>
        <taxon>Tracheophyta</taxon>
        <taxon>Spermatophyta</taxon>
        <taxon>Magnoliopsida</taxon>
        <taxon>Liliopsida</taxon>
        <taxon>Poales</taxon>
        <taxon>Poaceae</taxon>
        <taxon>PACMAD clade</taxon>
        <taxon>Panicoideae</taxon>
        <taxon>Panicodae</taxon>
        <taxon>Paniceae</taxon>
        <taxon>Panicinae</taxon>
        <taxon>Panicum</taxon>
        <taxon>Panicum sect. Hiantes</taxon>
    </lineage>
</organism>
<evidence type="ECO:0000313" key="3">
    <source>
        <dbReference type="EMBL" id="KAG2660355.1"/>
    </source>
</evidence>
<feature type="region of interest" description="Disordered" evidence="1">
    <location>
        <begin position="190"/>
        <end position="237"/>
    </location>
</feature>
<dbReference type="EMBL" id="CM029037">
    <property type="protein sequence ID" value="KAG2660355.1"/>
    <property type="molecule type" value="Genomic_DNA"/>
</dbReference>
<dbReference type="AlphaFoldDB" id="A0A8T0XMI8"/>
<evidence type="ECO:0000256" key="1">
    <source>
        <dbReference type="SAM" id="MobiDB-lite"/>
    </source>
</evidence>
<keyword evidence="2" id="KW-1133">Transmembrane helix</keyword>
<name>A0A8T0XMI8_PANVG</name>
<sequence>MQIISGFGSPLYWLKSEEAVRDGLDRHVHGYCAGDNSYHSRPHGRQLRHLQKRAVARLLPPSVDPTTAARRTAGWREDPNAHPGQKRVPPRRTRCRIKARPHSPFSFPNPFSASSSSPLLLPPAAPAARLARWAAPDPPRAAPFFPPLLHAPAAVSLPLLLPFLILLCAASSQWSSGRRAGAVGAELHRSSGWSAGGARGGAQADPGRTTSAAAVRQTETEPQEARPSPASGGFAWPGVARSSRLRLEVRPAASYPRRRPCQA</sequence>
<comment type="caution">
    <text evidence="3">The sequence shown here is derived from an EMBL/GenBank/DDBJ whole genome shotgun (WGS) entry which is preliminary data.</text>
</comment>
<proteinExistence type="predicted"/>
<keyword evidence="2" id="KW-0472">Membrane</keyword>
<evidence type="ECO:0000313" key="4">
    <source>
        <dbReference type="Proteomes" id="UP000823388"/>
    </source>
</evidence>
<evidence type="ECO:0000256" key="2">
    <source>
        <dbReference type="SAM" id="Phobius"/>
    </source>
</evidence>
<accession>A0A8T0XMI8</accession>
<protein>
    <submittedName>
        <fullName evidence="3">Uncharacterized protein</fullName>
    </submittedName>
</protein>